<evidence type="ECO:0000313" key="3">
    <source>
        <dbReference type="Proteomes" id="UP001374893"/>
    </source>
</evidence>
<accession>A0ABN6H0L0</accession>
<gene>
    <name evidence="2" type="ORF">HAHE_09880</name>
</gene>
<proteinExistence type="predicted"/>
<reference evidence="2 3" key="1">
    <citation type="submission" date="2021-06" db="EMBL/GenBank/DDBJ databases">
        <title>Complete genome of Haloferula helveola possessing various polysaccharide degrading enzymes.</title>
        <authorList>
            <person name="Takami H."/>
            <person name="Huang C."/>
            <person name="Hamasaki K."/>
        </authorList>
    </citation>
    <scope>NUCLEOTIDE SEQUENCE [LARGE SCALE GENOMIC DNA]</scope>
    <source>
        <strain evidence="2 3">CN-1</strain>
    </source>
</reference>
<feature type="compositionally biased region" description="Acidic residues" evidence="1">
    <location>
        <begin position="67"/>
        <end position="82"/>
    </location>
</feature>
<keyword evidence="3" id="KW-1185">Reference proteome</keyword>
<evidence type="ECO:0000256" key="1">
    <source>
        <dbReference type="SAM" id="MobiDB-lite"/>
    </source>
</evidence>
<evidence type="ECO:0008006" key="4">
    <source>
        <dbReference type="Google" id="ProtNLM"/>
    </source>
</evidence>
<name>A0ABN6H0L0_9BACT</name>
<dbReference type="Proteomes" id="UP001374893">
    <property type="component" value="Chromosome"/>
</dbReference>
<sequence length="294" mass="32390">MVRSLRRLWIVIVILACLIAAAISFIAGYLTALRRVEMAGPVFTQQPLPPSSPEGVGGGEATTPPDAPEEPEDPPEPTETEDPASREVLEAFLSAPDWKSRMDYVANGPAVEEAMEAEAGGDGDGPIEVTDIESTLLDDDLHHFRVKTEAIPDGFPVTLRETPDGWKIDWATFDEFHRDRFRSFVASAEAGDVGEFHVFVRPTDGDHTVFAQYQLSAPIKGRSYPSFAKRSGPAHAKLTALVSSDEVQNDERYQKLLERDGLPLVVRISCHKNSQDQRYLLIDDLVATHWGPAN</sequence>
<dbReference type="RefSeq" id="WP_338689092.1">
    <property type="nucleotide sequence ID" value="NZ_AP024702.1"/>
</dbReference>
<feature type="region of interest" description="Disordered" evidence="1">
    <location>
        <begin position="44"/>
        <end position="85"/>
    </location>
</feature>
<dbReference type="EMBL" id="AP024702">
    <property type="protein sequence ID" value="BCX47080.1"/>
    <property type="molecule type" value="Genomic_DNA"/>
</dbReference>
<evidence type="ECO:0000313" key="2">
    <source>
        <dbReference type="EMBL" id="BCX47080.1"/>
    </source>
</evidence>
<protein>
    <recommendedName>
        <fullName evidence="4">Secreted protein</fullName>
    </recommendedName>
</protein>
<organism evidence="2 3">
    <name type="scientific">Haloferula helveola</name>
    <dbReference type="NCBI Taxonomy" id="490095"/>
    <lineage>
        <taxon>Bacteria</taxon>
        <taxon>Pseudomonadati</taxon>
        <taxon>Verrucomicrobiota</taxon>
        <taxon>Verrucomicrobiia</taxon>
        <taxon>Verrucomicrobiales</taxon>
        <taxon>Verrucomicrobiaceae</taxon>
        <taxon>Haloferula</taxon>
    </lineage>
</organism>